<feature type="transmembrane region" description="Helical" evidence="1">
    <location>
        <begin position="12"/>
        <end position="39"/>
    </location>
</feature>
<organism evidence="2 3">
    <name type="scientific">Sphingomonas sanxanigenens DSM 19645 = NX02</name>
    <dbReference type="NCBI Taxonomy" id="1123269"/>
    <lineage>
        <taxon>Bacteria</taxon>
        <taxon>Pseudomonadati</taxon>
        <taxon>Pseudomonadota</taxon>
        <taxon>Alphaproteobacteria</taxon>
        <taxon>Sphingomonadales</taxon>
        <taxon>Sphingomonadaceae</taxon>
        <taxon>Sphingomonas</taxon>
    </lineage>
</organism>
<evidence type="ECO:0000313" key="3">
    <source>
        <dbReference type="Proteomes" id="UP000018851"/>
    </source>
</evidence>
<accession>A0A0F7JTV6</accession>
<dbReference type="RefSeq" id="WP_047100313.1">
    <property type="nucleotide sequence ID" value="NZ_CP011450.1"/>
</dbReference>
<keyword evidence="1" id="KW-0472">Membrane</keyword>
<protein>
    <submittedName>
        <fullName evidence="2">Uncharacterized protein</fullName>
    </submittedName>
</protein>
<gene>
    <name evidence="2" type="ORF">NX02_p0615</name>
</gene>
<reference evidence="2 3" key="1">
    <citation type="submission" date="2015-05" db="EMBL/GenBank/DDBJ databases">
        <title>Plasmid of Sphingomonas sanxanigenens NX02.</title>
        <authorList>
            <person name="Huang H."/>
            <person name="Ma T."/>
        </authorList>
    </citation>
    <scope>NUCLEOTIDE SEQUENCE [LARGE SCALE GENOMIC DNA]</scope>
    <source>
        <strain evidence="2 3">NX02</strain>
        <plasmid evidence="3">Plasmid pNXO2</plasmid>
    </source>
</reference>
<dbReference type="EMBL" id="CP011450">
    <property type="protein sequence ID" value="AKH18764.1"/>
    <property type="molecule type" value="Genomic_DNA"/>
</dbReference>
<dbReference type="KEGG" id="ssan:NX02_p0615"/>
<evidence type="ECO:0000313" key="2">
    <source>
        <dbReference type="EMBL" id="AKH18764.1"/>
    </source>
</evidence>
<evidence type="ECO:0000256" key="1">
    <source>
        <dbReference type="SAM" id="Phobius"/>
    </source>
</evidence>
<proteinExistence type="predicted"/>
<dbReference type="Proteomes" id="UP000018851">
    <property type="component" value="Plasmid pNXO2"/>
</dbReference>
<keyword evidence="1" id="KW-0812">Transmembrane</keyword>
<dbReference type="AlphaFoldDB" id="A0A0F7JTV6"/>
<sequence length="89" mass="10038">MAQLTQLELANWAALYAATALCCAIALALSIVGAGVHVCRERAWEEVRSVRQAILFVSKLWWLWQRLYFRSTPVIIAIVGGFAMTLRWS</sequence>
<keyword evidence="1" id="KW-1133">Transmembrane helix</keyword>
<name>A0A0F7JTV6_9SPHN</name>
<dbReference type="OrthoDB" id="7583256at2"/>
<geneLocation type="plasmid" evidence="2 3">
    <name>pNXO2</name>
</geneLocation>
<keyword evidence="3" id="KW-1185">Reference proteome</keyword>
<keyword evidence="2" id="KW-0614">Plasmid</keyword>
<feature type="transmembrane region" description="Helical" evidence="1">
    <location>
        <begin position="67"/>
        <end position="86"/>
    </location>
</feature>